<keyword evidence="3" id="KW-1185">Reference proteome</keyword>
<sequence>KLLLKLNRLEERLLAARHVFQTLWTVMGPDGQYKTKGGIVNVPVDVDTSVNVLPRAMEDTHMIHVRLARKLEYQHNYMSGIVRPKLLYKAAKVLVNKPLFIEEGIKLSSSCSNNNFNEDNYEEDFLDNEFYSNTAIHETLLTSDTLGFNSLATASVRIAPAEGYTPISLLFDEKCEFLAFPTVFGGYHMTPTINNKPLSYSDFVKSITTRYDRRVAERAIMKTWQCESGPFNGHSILHSYYRIEFQQRGSPHAHMLLWLKDAPSFNIDSIESDQEICDFVDSIVTCSTDNLSDNLVKIQTHHHSHTCYKGRKNSQCRFNIPYYPMRCTTILRPLPEDFPGQQRKKYEKILEHVKQQLTDKDTMKMSYKILLHTLNIHQDEYLLAIRTSLSKPQLYLRRDPKDILISPYCKKIIDLMRSNINIQFVLDAFGAATYIIDYINKSNRGMSQILKEVLQQIREGNDSLRKGLTKISNTFYNNSELSIQEACYNILQIPLSKSSEECVFIPTFPMAERVRLVKSQNKLEELDEDSTEIFESGLIEHYANRPDSLKHESLAEFAANFTYSSVHTKTSLPLKNNSGYVTRRSKSRVIRYRNYHYEIDPENYVRENLMLFMPWTNEINDILDKDMEQLFASHSHTINEKKKLFNAFDDDNLNLAMNEAMERTSTNNEDDEETRGK</sequence>
<feature type="domain" description="DUF6570" evidence="1">
    <location>
        <begin position="5"/>
        <end position="100"/>
    </location>
</feature>
<dbReference type="InterPro" id="IPR051055">
    <property type="entry name" value="PIF1_helicase"/>
</dbReference>
<dbReference type="InterPro" id="IPR046700">
    <property type="entry name" value="DUF6570"/>
</dbReference>
<dbReference type="Proteomes" id="UP001219518">
    <property type="component" value="Unassembled WGS sequence"/>
</dbReference>
<organism evidence="2 3">
    <name type="scientific">Frankliniella fusca</name>
    <dbReference type="NCBI Taxonomy" id="407009"/>
    <lineage>
        <taxon>Eukaryota</taxon>
        <taxon>Metazoa</taxon>
        <taxon>Ecdysozoa</taxon>
        <taxon>Arthropoda</taxon>
        <taxon>Hexapoda</taxon>
        <taxon>Insecta</taxon>
        <taxon>Pterygota</taxon>
        <taxon>Neoptera</taxon>
        <taxon>Paraneoptera</taxon>
        <taxon>Thysanoptera</taxon>
        <taxon>Terebrantia</taxon>
        <taxon>Thripoidea</taxon>
        <taxon>Thripidae</taxon>
        <taxon>Frankliniella</taxon>
    </lineage>
</organism>
<dbReference type="PANTHER" id="PTHR47642">
    <property type="entry name" value="ATP-DEPENDENT DNA HELICASE"/>
    <property type="match status" value="1"/>
</dbReference>
<dbReference type="Pfam" id="PF20209">
    <property type="entry name" value="DUF6570"/>
    <property type="match status" value="1"/>
</dbReference>
<protein>
    <submittedName>
        <fullName evidence="2">Alpha-2-macroglobulin</fullName>
    </submittedName>
</protein>
<dbReference type="PANTHER" id="PTHR47642:SF5">
    <property type="entry name" value="ATP-DEPENDENT DNA HELICASE"/>
    <property type="match status" value="1"/>
</dbReference>
<gene>
    <name evidence="2" type="ORF">KUF71_018413</name>
</gene>
<evidence type="ECO:0000313" key="3">
    <source>
        <dbReference type="Proteomes" id="UP001219518"/>
    </source>
</evidence>
<name>A0AAE1L7E6_9NEOP</name>
<reference evidence="2" key="2">
    <citation type="journal article" date="2023" name="BMC Genomics">
        <title>Pest status, molecular evolution, and epigenetic factors derived from the genome assembly of Frankliniella fusca, a thysanopteran phytovirus vector.</title>
        <authorList>
            <person name="Catto M.A."/>
            <person name="Labadie P.E."/>
            <person name="Jacobson A.L."/>
            <person name="Kennedy G.G."/>
            <person name="Srinivasan R."/>
            <person name="Hunt B.G."/>
        </authorList>
    </citation>
    <scope>NUCLEOTIDE SEQUENCE</scope>
    <source>
        <strain evidence="2">PL_HMW_Pooled</strain>
    </source>
</reference>
<dbReference type="AlphaFoldDB" id="A0AAE1L7E6"/>
<comment type="caution">
    <text evidence="2">The sequence shown here is derived from an EMBL/GenBank/DDBJ whole genome shotgun (WGS) entry which is preliminary data.</text>
</comment>
<accession>A0AAE1L7E6</accession>
<dbReference type="EMBL" id="JAHWGI010000019">
    <property type="protein sequence ID" value="KAK3907777.1"/>
    <property type="molecule type" value="Genomic_DNA"/>
</dbReference>
<reference evidence="2" key="1">
    <citation type="submission" date="2021-07" db="EMBL/GenBank/DDBJ databases">
        <authorList>
            <person name="Catto M.A."/>
            <person name="Jacobson A."/>
            <person name="Kennedy G."/>
            <person name="Labadie P."/>
            <person name="Hunt B.G."/>
            <person name="Srinivasan R."/>
        </authorList>
    </citation>
    <scope>NUCLEOTIDE SEQUENCE</scope>
    <source>
        <strain evidence="2">PL_HMW_Pooled</strain>
        <tissue evidence="2">Head</tissue>
    </source>
</reference>
<evidence type="ECO:0000259" key="1">
    <source>
        <dbReference type="Pfam" id="PF20209"/>
    </source>
</evidence>
<evidence type="ECO:0000313" key="2">
    <source>
        <dbReference type="EMBL" id="KAK3907777.1"/>
    </source>
</evidence>
<proteinExistence type="predicted"/>
<feature type="non-terminal residue" evidence="2">
    <location>
        <position position="1"/>
    </location>
</feature>